<reference evidence="9" key="1">
    <citation type="journal article" date="2019" name="Environ. Microbiol.">
        <title>Fungal ecological strategies reflected in gene transcription - a case study of two litter decomposers.</title>
        <authorList>
            <person name="Barbi F."/>
            <person name="Kohler A."/>
            <person name="Barry K."/>
            <person name="Baskaran P."/>
            <person name="Daum C."/>
            <person name="Fauchery L."/>
            <person name="Ihrmark K."/>
            <person name="Kuo A."/>
            <person name="LaButti K."/>
            <person name="Lipzen A."/>
            <person name="Morin E."/>
            <person name="Grigoriev I.V."/>
            <person name="Henrissat B."/>
            <person name="Lindahl B."/>
            <person name="Martin F."/>
        </authorList>
    </citation>
    <scope>NUCLEOTIDE SEQUENCE</scope>
    <source>
        <strain evidence="9">JB14</strain>
    </source>
</reference>
<dbReference type="OrthoDB" id="1925334at2759"/>
<dbReference type="InterPro" id="IPR000262">
    <property type="entry name" value="FMN-dep_DH"/>
</dbReference>
<proteinExistence type="inferred from homology"/>
<keyword evidence="2 6" id="KW-0349">Heme</keyword>
<keyword evidence="4" id="KW-0560">Oxidoreductase</keyword>
<dbReference type="PROSITE" id="PS50255">
    <property type="entry name" value="CYTOCHROME_B5_2"/>
    <property type="match status" value="1"/>
</dbReference>
<evidence type="ECO:0000256" key="3">
    <source>
        <dbReference type="ARBA" id="ARBA00022723"/>
    </source>
</evidence>
<protein>
    <submittedName>
        <fullName evidence="9">FMN-linked oxidoreductase</fullName>
    </submittedName>
</protein>
<evidence type="ECO:0000256" key="6">
    <source>
        <dbReference type="RuleBase" id="RU362121"/>
    </source>
</evidence>
<dbReference type="PANTHER" id="PTHR10578">
    <property type="entry name" value="S -2-HYDROXY-ACID OXIDASE-RELATED"/>
    <property type="match status" value="1"/>
</dbReference>
<dbReference type="Proteomes" id="UP000799118">
    <property type="component" value="Unassembled WGS sequence"/>
</dbReference>
<evidence type="ECO:0000259" key="8">
    <source>
        <dbReference type="PROSITE" id="PS51349"/>
    </source>
</evidence>
<keyword evidence="5 6" id="KW-0408">Iron</keyword>
<dbReference type="Gene3D" id="3.20.20.70">
    <property type="entry name" value="Aldolase class I"/>
    <property type="match status" value="2"/>
</dbReference>
<dbReference type="PROSITE" id="PS00191">
    <property type="entry name" value="CYTOCHROME_B5_1"/>
    <property type="match status" value="1"/>
</dbReference>
<dbReference type="GO" id="GO:0006089">
    <property type="term" value="P:lactate metabolic process"/>
    <property type="evidence" value="ECO:0007669"/>
    <property type="project" value="TreeGrafter"/>
</dbReference>
<sequence length="427" mass="47379">MSWSLEEVAKHRDSSQVLDVTEFLSKHPGGPNIILKFAGRDATSAYEPIHPSDAIQKNLSPSQRLGTLKSEDVQKLDSEVKEPTKDEMRFQQAVKQRPPLNRILNLADMEDVAKQVLPHGAFAFFSAGTDDELTLRENARAFNRFFFHARVMRPVSKCDPSTKILGYSSSLPLFISGASTARLGHPEGELNITRGAGKANIIQMVCTYSSIPHATIAAAALPSQILFFQLYKNTDLASATKMVQEAERLGYKAIFLTRDVKSSWILEAEEGITQYYAEGDAEGATNFLGTSSLHVNRNNALDAHMSWQVTIPWLRSIIKLPIVLKGVQCVELLAAEAGVEGILLLRIDSSLPPLEVLYRIRQQRPDLFDKMEGPFAYGEAGVSKILHILHREISTSMRLLGAASISDLTPDLVERVDWEPVNRQSKL</sequence>
<dbReference type="SMART" id="SM01117">
    <property type="entry name" value="Cyt-b5"/>
    <property type="match status" value="1"/>
</dbReference>
<dbReference type="InterPro" id="IPR001199">
    <property type="entry name" value="Cyt_B5-like_heme/steroid-bd"/>
</dbReference>
<gene>
    <name evidence="9" type="ORF">BT96DRAFT_913841</name>
</gene>
<dbReference type="PROSITE" id="PS51349">
    <property type="entry name" value="FMN_HYDROXY_ACID_DH_2"/>
    <property type="match status" value="1"/>
</dbReference>
<keyword evidence="10" id="KW-1185">Reference proteome</keyword>
<dbReference type="InterPro" id="IPR036400">
    <property type="entry name" value="Cyt_B5-like_heme/steroid_sf"/>
</dbReference>
<dbReference type="GO" id="GO:0004460">
    <property type="term" value="F:L-lactate dehydrogenase (cytochrome) activity"/>
    <property type="evidence" value="ECO:0007669"/>
    <property type="project" value="TreeGrafter"/>
</dbReference>
<dbReference type="SUPFAM" id="SSF51395">
    <property type="entry name" value="FMN-linked oxidoreductases"/>
    <property type="match status" value="1"/>
</dbReference>
<dbReference type="GO" id="GO:0020037">
    <property type="term" value="F:heme binding"/>
    <property type="evidence" value="ECO:0007669"/>
    <property type="project" value="UniProtKB-UniRule"/>
</dbReference>
<dbReference type="Pfam" id="PF01070">
    <property type="entry name" value="FMN_dh"/>
    <property type="match status" value="2"/>
</dbReference>
<evidence type="ECO:0000256" key="4">
    <source>
        <dbReference type="ARBA" id="ARBA00023002"/>
    </source>
</evidence>
<accession>A0A6A4IFE0</accession>
<feature type="domain" description="Cytochrome b5 heme-binding" evidence="7">
    <location>
        <begin position="1"/>
        <end position="69"/>
    </location>
</feature>
<dbReference type="InterPro" id="IPR037396">
    <property type="entry name" value="FMN_HAD"/>
</dbReference>
<dbReference type="PANTHER" id="PTHR10578:SF148">
    <property type="entry name" value="L-LACTATE DEHYDROGENASE (CYTOCHROME)"/>
    <property type="match status" value="1"/>
</dbReference>
<dbReference type="Gene3D" id="3.10.120.10">
    <property type="entry name" value="Cytochrome b5-like heme/steroid binding domain"/>
    <property type="match status" value="1"/>
</dbReference>
<evidence type="ECO:0000256" key="2">
    <source>
        <dbReference type="ARBA" id="ARBA00022617"/>
    </source>
</evidence>
<evidence type="ECO:0000259" key="7">
    <source>
        <dbReference type="PROSITE" id="PS50255"/>
    </source>
</evidence>
<dbReference type="AlphaFoldDB" id="A0A6A4IFE0"/>
<dbReference type="InterPro" id="IPR018506">
    <property type="entry name" value="Cyt_B5_heme-BS"/>
</dbReference>
<comment type="cofactor">
    <cofactor evidence="1">
        <name>FMN</name>
        <dbReference type="ChEBI" id="CHEBI:58210"/>
    </cofactor>
</comment>
<evidence type="ECO:0000256" key="1">
    <source>
        <dbReference type="ARBA" id="ARBA00001917"/>
    </source>
</evidence>
<organism evidence="9 10">
    <name type="scientific">Gymnopus androsaceus JB14</name>
    <dbReference type="NCBI Taxonomy" id="1447944"/>
    <lineage>
        <taxon>Eukaryota</taxon>
        <taxon>Fungi</taxon>
        <taxon>Dikarya</taxon>
        <taxon>Basidiomycota</taxon>
        <taxon>Agaricomycotina</taxon>
        <taxon>Agaricomycetes</taxon>
        <taxon>Agaricomycetidae</taxon>
        <taxon>Agaricales</taxon>
        <taxon>Marasmiineae</taxon>
        <taxon>Omphalotaceae</taxon>
        <taxon>Gymnopus</taxon>
    </lineage>
</organism>
<dbReference type="EMBL" id="ML769390">
    <property type="protein sequence ID" value="KAE9408710.1"/>
    <property type="molecule type" value="Genomic_DNA"/>
</dbReference>
<evidence type="ECO:0000313" key="10">
    <source>
        <dbReference type="Proteomes" id="UP000799118"/>
    </source>
</evidence>
<evidence type="ECO:0000256" key="5">
    <source>
        <dbReference type="ARBA" id="ARBA00023004"/>
    </source>
</evidence>
<dbReference type="Pfam" id="PF00173">
    <property type="entry name" value="Cyt-b5"/>
    <property type="match status" value="1"/>
</dbReference>
<keyword evidence="3 6" id="KW-0479">Metal-binding</keyword>
<comment type="similarity">
    <text evidence="6">Belongs to the cytochrome b5 family.</text>
</comment>
<feature type="domain" description="FMN hydroxy acid dehydrogenase" evidence="8">
    <location>
        <begin position="98"/>
        <end position="331"/>
    </location>
</feature>
<evidence type="ECO:0000313" key="9">
    <source>
        <dbReference type="EMBL" id="KAE9408710.1"/>
    </source>
</evidence>
<dbReference type="GO" id="GO:0046872">
    <property type="term" value="F:metal ion binding"/>
    <property type="evidence" value="ECO:0007669"/>
    <property type="project" value="UniProtKB-UniRule"/>
</dbReference>
<dbReference type="InterPro" id="IPR013785">
    <property type="entry name" value="Aldolase_TIM"/>
</dbReference>
<dbReference type="SUPFAM" id="SSF55856">
    <property type="entry name" value="Cytochrome b5-like heme/steroid binding domain"/>
    <property type="match status" value="1"/>
</dbReference>
<dbReference type="PRINTS" id="PR00363">
    <property type="entry name" value="CYTOCHROMEB5"/>
</dbReference>
<name>A0A6A4IFE0_9AGAR</name>